<dbReference type="OrthoDB" id="439917at2759"/>
<sequence>MKAYCRSIEGALDCDSSDSWLPVGNAVKTAHGRRASVYLVLSLQVKGFRNPFLATSFTVNRPIGWVTFVFQTSCVGDCGFYFLERPRSVSRPIILAEWNGTVSRRSYNFPVLRSSATVFEWVFIRSQLTDSQFYRMEDIALDEATIFLINVTNTVDGGASTCSSCARDDEFE</sequence>
<keyword evidence="3" id="KW-1185">Reference proteome</keyword>
<name>A0A183JAZ5_9BILA</name>
<accession>A0A183JAZ5</accession>
<dbReference type="PANTHER" id="PTHR22727">
    <property type="entry name" value="PROTEIN CBG13728"/>
    <property type="match status" value="1"/>
</dbReference>
<proteinExistence type="predicted"/>
<gene>
    <name evidence="2" type="ORF">SBAD_LOCUS13043</name>
</gene>
<dbReference type="Proteomes" id="UP000270296">
    <property type="component" value="Unassembled WGS sequence"/>
</dbReference>
<evidence type="ECO:0000313" key="3">
    <source>
        <dbReference type="Proteomes" id="UP000270296"/>
    </source>
</evidence>
<dbReference type="InterPro" id="IPR039181">
    <property type="entry name" value="Elapor1/2"/>
</dbReference>
<dbReference type="WBParaSite" id="SBAD_0001345901-mRNA-1">
    <property type="protein sequence ID" value="SBAD_0001345901-mRNA-1"/>
    <property type="gene ID" value="SBAD_0001345901"/>
</dbReference>
<dbReference type="GO" id="GO:0016020">
    <property type="term" value="C:membrane"/>
    <property type="evidence" value="ECO:0007669"/>
    <property type="project" value="TreeGrafter"/>
</dbReference>
<reference evidence="2 3" key="2">
    <citation type="submission" date="2018-11" db="EMBL/GenBank/DDBJ databases">
        <authorList>
            <consortium name="Pathogen Informatics"/>
        </authorList>
    </citation>
    <scope>NUCLEOTIDE SEQUENCE [LARGE SCALE GENOMIC DNA]</scope>
</reference>
<protein>
    <submittedName>
        <fullName evidence="4">MAM domain-containing protein</fullName>
    </submittedName>
</protein>
<evidence type="ECO:0000259" key="1">
    <source>
        <dbReference type="Pfam" id="PF23031"/>
    </source>
</evidence>
<evidence type="ECO:0000313" key="2">
    <source>
        <dbReference type="EMBL" id="VDP53605.1"/>
    </source>
</evidence>
<evidence type="ECO:0000313" key="4">
    <source>
        <dbReference type="WBParaSite" id="SBAD_0001345901-mRNA-1"/>
    </source>
</evidence>
<dbReference type="Pfam" id="PF23031">
    <property type="entry name" value="GBD_ELAPOR1"/>
    <property type="match status" value="1"/>
</dbReference>
<reference evidence="4" key="1">
    <citation type="submission" date="2016-06" db="UniProtKB">
        <authorList>
            <consortium name="WormBaseParasite"/>
        </authorList>
    </citation>
    <scope>IDENTIFICATION</scope>
</reference>
<dbReference type="InterPro" id="IPR056608">
    <property type="entry name" value="Elapor1/2_GBD"/>
</dbReference>
<organism evidence="4">
    <name type="scientific">Soboliphyme baturini</name>
    <dbReference type="NCBI Taxonomy" id="241478"/>
    <lineage>
        <taxon>Eukaryota</taxon>
        <taxon>Metazoa</taxon>
        <taxon>Ecdysozoa</taxon>
        <taxon>Nematoda</taxon>
        <taxon>Enoplea</taxon>
        <taxon>Dorylaimia</taxon>
        <taxon>Dioctophymatida</taxon>
        <taxon>Dioctophymatoidea</taxon>
        <taxon>Soboliphymatidae</taxon>
        <taxon>Soboliphyme</taxon>
    </lineage>
</organism>
<feature type="domain" description="Elapor1/2 galactose binding" evidence="1">
    <location>
        <begin position="19"/>
        <end position="158"/>
    </location>
</feature>
<dbReference type="PANTHER" id="PTHR22727:SF15">
    <property type="entry name" value="MRH DOMAIN-CONTAINING PROTEIN"/>
    <property type="match status" value="1"/>
</dbReference>
<dbReference type="AlphaFoldDB" id="A0A183JAZ5"/>
<dbReference type="EMBL" id="UZAM01019914">
    <property type="protein sequence ID" value="VDP53605.1"/>
    <property type="molecule type" value="Genomic_DNA"/>
</dbReference>